<dbReference type="Pfam" id="PF11739">
    <property type="entry name" value="YdbH-like"/>
    <property type="match status" value="1"/>
</dbReference>
<dbReference type="EMBL" id="CP020100">
    <property type="protein sequence ID" value="AQZ94335.1"/>
    <property type="molecule type" value="Genomic_DNA"/>
</dbReference>
<proteinExistence type="predicted"/>
<dbReference type="RefSeq" id="WP_080049188.1">
    <property type="nucleotide sequence ID" value="NZ_CP020100.1"/>
</dbReference>
<dbReference type="InterPro" id="IPR021730">
    <property type="entry name" value="YdbH"/>
</dbReference>
<accession>A0A1V0B351</accession>
<evidence type="ECO:0000313" key="1">
    <source>
        <dbReference type="EMBL" id="AQZ94335.1"/>
    </source>
</evidence>
<protein>
    <submittedName>
        <fullName evidence="1">Uncharacterized protein</fullName>
    </submittedName>
</protein>
<dbReference type="AlphaFoldDB" id="A0A1V0B351"/>
<dbReference type="STRING" id="1931241.BVH74_06020"/>
<evidence type="ECO:0000313" key="2">
    <source>
        <dbReference type="Proteomes" id="UP000243488"/>
    </source>
</evidence>
<keyword evidence="2" id="KW-1185">Reference proteome</keyword>
<dbReference type="KEGG" id="ppha:BVH74_06020"/>
<gene>
    <name evidence="1" type="ORF">BVH74_06020</name>
</gene>
<name>A0A1V0B351_9GAMM</name>
<organism evidence="1 2">
    <name type="scientific">Halopseudomonas phragmitis</name>
    <dbReference type="NCBI Taxonomy" id="1931241"/>
    <lineage>
        <taxon>Bacteria</taxon>
        <taxon>Pseudomonadati</taxon>
        <taxon>Pseudomonadota</taxon>
        <taxon>Gammaproteobacteria</taxon>
        <taxon>Pseudomonadales</taxon>
        <taxon>Pseudomonadaceae</taxon>
        <taxon>Halopseudomonas</taxon>
    </lineage>
</organism>
<reference evidence="1 2" key="1">
    <citation type="submission" date="2017-03" db="EMBL/GenBank/DDBJ databases">
        <title>Complete genome sequence of the novel DNRA strain Pseudomonas sp. S-6-2 isolated from Chinese polluted river sediment. Journal of Biotechnology.</title>
        <authorList>
            <person name="Li J."/>
            <person name="Xiang F."/>
            <person name="Wang L."/>
            <person name="Xi L."/>
            <person name="Liu J."/>
        </authorList>
    </citation>
    <scope>NUCLEOTIDE SEQUENCE [LARGE SCALE GENOMIC DNA]</scope>
    <source>
        <strain evidence="1 2">S-6-2</strain>
    </source>
</reference>
<dbReference type="Proteomes" id="UP000243488">
    <property type="component" value="Chromosome"/>
</dbReference>
<sequence>MRRGWRILALIGVLLLVVVIATGWAAQRALQAAGVEQWDAQGLGWQDGGPYLQSLSLVQRSDQGLVELQLQGLSLTPGWQLGAWLKRLTLERVELAWWPADTAPEQPVLAFEDQPIPDPLAWVPLLAWAPEQLAVAELLLDLPCASGRCELDGQLDMQLMRGEPSSLASQIVLNSSGVMLHGDVQLSAEAEVLRLETEWQLEQHPALALHSQWRQAAQGYHWQGWLSIPEWPGSEALFPALQAWLAPGLLPLDDLPRGLQATLGWDWQGEQLAERLGALLDGSARLGGILRLEQPWLLDGVGLISGEQQWALEVEQRRWRLHQGQAQWRLQQPAAALFGEALPGDWLPKSLNLTLSPSEVLELDWASRLPFAARLEIDGPLAGQLQGQLGLTAQPQLRLELTGGQLELRAAALAWDDLRMREARLQAAIEAAFDGQRLSVQLGESSQARLTELALPELELQLAGVELRLPGLRLEMGLAEGSDWALETPLRLGMTQVRHPQLKPQGWSFNGRLSQSPARLSLSGTLAAASGLAAELRFNWPEQADWQAELVLQELFLRAANPLAETLSAWPELLSFSTGRLQARFELGGADALARADGQVRLSGGAGIYDRSSFEGLELPLSVRLRGEQLQLGFTELKVRSLDPGLPLGPLVLQGEYQASLERLEQGRLRLDSARLGILGGQLWLEPAQLDLAASRQDLVLGLEGVELARLFEVYPAEGLSGRGTLDGRLPVSLENGKLLVEGGRVQAREPGGILQYQSAQLQAMGRSNPGMRELAVALEDFRYSVLSSDLNYGSDGVLVLALRLEGYNPDLQRGRPVHLNVRLEEDIPALLASLQLSGQVSDIIQKRVQERLLQRRLNP</sequence>